<protein>
    <submittedName>
        <fullName evidence="4">Hsp20/alpha crystallin family protein</fullName>
    </submittedName>
</protein>
<reference evidence="4 5" key="2">
    <citation type="submission" date="2022-01" db="EMBL/GenBank/DDBJ databases">
        <title>Lysobacter chinensis sp. nov., a bacterium isolated from cow dung compost.</title>
        <authorList>
            <person name="Liu Y."/>
        </authorList>
    </citation>
    <scope>NUCLEOTIDE SEQUENCE [LARGE SCALE GENOMIC DNA]</scope>
    <source>
        <strain evidence="4 5">TLK-CK17</strain>
    </source>
</reference>
<dbReference type="CDD" id="cd06464">
    <property type="entry name" value="ACD_sHsps-like"/>
    <property type="match status" value="1"/>
</dbReference>
<name>A0ABS9HQF9_9GAMM</name>
<evidence type="ECO:0000259" key="3">
    <source>
        <dbReference type="PROSITE" id="PS01031"/>
    </source>
</evidence>
<dbReference type="Pfam" id="PF00011">
    <property type="entry name" value="HSP20"/>
    <property type="match status" value="1"/>
</dbReference>
<dbReference type="SUPFAM" id="SSF49764">
    <property type="entry name" value="HSP20-like chaperones"/>
    <property type="match status" value="1"/>
</dbReference>
<sequence length="147" mass="16709">MTLPTRWNPFQTARFDPFRDFDDLVRRLGTQDLISREYEKTMEMRMDITEDDGQYRVAIDIPGVRKEDIEVSVDGNQVSVSAKVERESTKEDEKTICSERYQGKAYRSFLLPSEIDAAKAEAHYDGGVLSLALPKKAGNGSRKLSVN</sequence>
<evidence type="ECO:0000256" key="2">
    <source>
        <dbReference type="RuleBase" id="RU003616"/>
    </source>
</evidence>
<dbReference type="Gene3D" id="2.60.40.790">
    <property type="match status" value="1"/>
</dbReference>
<reference evidence="4 5" key="3">
    <citation type="submission" date="2022-01" db="EMBL/GenBank/DDBJ databases">
        <authorList>
            <person name="Zhou L.Y."/>
        </authorList>
    </citation>
    <scope>NUCLEOTIDE SEQUENCE [LARGE SCALE GENOMIC DNA]</scope>
    <source>
        <strain evidence="4 5">TLK-CK17</strain>
    </source>
</reference>
<dbReference type="InterPro" id="IPR008978">
    <property type="entry name" value="HSP20-like_chaperone"/>
</dbReference>
<accession>A0ABS9HQF9</accession>
<dbReference type="Proteomes" id="UP001430796">
    <property type="component" value="Unassembled WGS sequence"/>
</dbReference>
<dbReference type="InterPro" id="IPR002068">
    <property type="entry name" value="A-crystallin/Hsp20_dom"/>
</dbReference>
<dbReference type="EMBL" id="JAKJPO010000001">
    <property type="protein sequence ID" value="MCF7220352.1"/>
    <property type="molecule type" value="Genomic_DNA"/>
</dbReference>
<comment type="caution">
    <text evidence="4">The sequence shown here is derived from an EMBL/GenBank/DDBJ whole genome shotgun (WGS) entry which is preliminary data.</text>
</comment>
<gene>
    <name evidence="4" type="ORF">L3V18_00905</name>
</gene>
<evidence type="ECO:0000313" key="5">
    <source>
        <dbReference type="Proteomes" id="UP001430796"/>
    </source>
</evidence>
<comment type="similarity">
    <text evidence="1 2">Belongs to the small heat shock protein (HSP20) family.</text>
</comment>
<organism evidence="4 5">
    <name type="scientific">Marilutibacter chinensis</name>
    <dbReference type="NCBI Taxonomy" id="2912247"/>
    <lineage>
        <taxon>Bacteria</taxon>
        <taxon>Pseudomonadati</taxon>
        <taxon>Pseudomonadota</taxon>
        <taxon>Gammaproteobacteria</taxon>
        <taxon>Lysobacterales</taxon>
        <taxon>Lysobacteraceae</taxon>
        <taxon>Marilutibacter</taxon>
    </lineage>
</organism>
<proteinExistence type="inferred from homology"/>
<evidence type="ECO:0000256" key="1">
    <source>
        <dbReference type="PROSITE-ProRule" id="PRU00285"/>
    </source>
</evidence>
<feature type="domain" description="SHSP" evidence="3">
    <location>
        <begin position="37"/>
        <end position="147"/>
    </location>
</feature>
<dbReference type="PANTHER" id="PTHR11527">
    <property type="entry name" value="HEAT-SHOCK PROTEIN 20 FAMILY MEMBER"/>
    <property type="match status" value="1"/>
</dbReference>
<reference evidence="5" key="1">
    <citation type="submission" date="2022-01" db="EMBL/GenBank/DDBJ databases">
        <title>Lysobacter chinensis sp. nov., a bacterium isolated from cow dung compost.</title>
        <authorList>
            <person name="Zhou L.Y."/>
        </authorList>
    </citation>
    <scope>NUCLEOTIDE SEQUENCE [LARGE SCALE GENOMIC DNA]</scope>
    <source>
        <strain evidence="5">TLK-CK17</strain>
    </source>
</reference>
<dbReference type="RefSeq" id="WP_237052742.1">
    <property type="nucleotide sequence ID" value="NZ_JAKJPO010000001.1"/>
</dbReference>
<dbReference type="PROSITE" id="PS01031">
    <property type="entry name" value="SHSP"/>
    <property type="match status" value="1"/>
</dbReference>
<dbReference type="InterPro" id="IPR031107">
    <property type="entry name" value="Small_HSP"/>
</dbReference>
<evidence type="ECO:0000313" key="4">
    <source>
        <dbReference type="EMBL" id="MCF7220352.1"/>
    </source>
</evidence>
<keyword evidence="5" id="KW-1185">Reference proteome</keyword>